<evidence type="ECO:0000259" key="2">
    <source>
        <dbReference type="PROSITE" id="PS50110"/>
    </source>
</evidence>
<dbReference type="Proteomes" id="UP000537204">
    <property type="component" value="Unassembled WGS sequence"/>
</dbReference>
<feature type="modified residue" description="4-aspartylphosphate" evidence="1">
    <location>
        <position position="56"/>
    </location>
</feature>
<dbReference type="SMART" id="SM00448">
    <property type="entry name" value="REC"/>
    <property type="match status" value="1"/>
</dbReference>
<evidence type="ECO:0000256" key="1">
    <source>
        <dbReference type="PROSITE-ProRule" id="PRU00169"/>
    </source>
</evidence>
<dbReference type="Gene3D" id="2.40.50.1020">
    <property type="entry name" value="LytTr DNA-binding domain"/>
    <property type="match status" value="1"/>
</dbReference>
<dbReference type="InterPro" id="IPR007492">
    <property type="entry name" value="LytTR_DNA-bd_dom"/>
</dbReference>
<dbReference type="Gene3D" id="3.40.50.2300">
    <property type="match status" value="1"/>
</dbReference>
<gene>
    <name evidence="3" type="ORF">HDE68_004405</name>
</gene>
<dbReference type="RefSeq" id="WP_183884289.1">
    <property type="nucleotide sequence ID" value="NZ_JACHCE010000008.1"/>
</dbReference>
<dbReference type="InterPro" id="IPR011006">
    <property type="entry name" value="CheY-like_superfamily"/>
</dbReference>
<comment type="caution">
    <text evidence="3">The sequence shown here is derived from an EMBL/GenBank/DDBJ whole genome shotgun (WGS) entry which is preliminary data.</text>
</comment>
<dbReference type="SUPFAM" id="SSF52172">
    <property type="entry name" value="CheY-like"/>
    <property type="match status" value="1"/>
</dbReference>
<proteinExistence type="predicted"/>
<dbReference type="PANTHER" id="PTHR37299">
    <property type="entry name" value="TRANSCRIPTIONAL REGULATOR-RELATED"/>
    <property type="match status" value="1"/>
</dbReference>
<dbReference type="InterPro" id="IPR046947">
    <property type="entry name" value="LytR-like"/>
</dbReference>
<dbReference type="Pfam" id="PF00072">
    <property type="entry name" value="Response_reg"/>
    <property type="match status" value="1"/>
</dbReference>
<evidence type="ECO:0000313" key="3">
    <source>
        <dbReference type="EMBL" id="MBB5638476.1"/>
    </source>
</evidence>
<dbReference type="SMART" id="SM00850">
    <property type="entry name" value="LytTR"/>
    <property type="match status" value="1"/>
</dbReference>
<feature type="domain" description="Response regulatory" evidence="2">
    <location>
        <begin position="4"/>
        <end position="117"/>
    </location>
</feature>
<dbReference type="Pfam" id="PF04397">
    <property type="entry name" value="LytTR"/>
    <property type="match status" value="1"/>
</dbReference>
<dbReference type="GO" id="GO:0003677">
    <property type="term" value="F:DNA binding"/>
    <property type="evidence" value="ECO:0007669"/>
    <property type="project" value="UniProtKB-KW"/>
</dbReference>
<keyword evidence="1" id="KW-0597">Phosphoprotein</keyword>
<dbReference type="AlphaFoldDB" id="A0A7W8ZQR3"/>
<evidence type="ECO:0000313" key="4">
    <source>
        <dbReference type="Proteomes" id="UP000537204"/>
    </source>
</evidence>
<sequence>MIYRCVIIDDEPHAIEGLKSYIIKIPELEIIASYTDPIYALQEIAKGDKIDLLLLDIDMPEISGIELARLIREKTNKLLITTAHTHYGYEAFEIQADGYLLKPFSFAKFLTAIHKLFPPPVQESDTARLADEHSFFFIKSKDDHLKLVKIRYDDMIMVEDKQDYVIVYTVYRSILTDISLTEISNRASKEKGFEQFHQSFILNSKHIEYIDGNTITLNNGRRITVGEHYQKDFNAFITRNL</sequence>
<dbReference type="PROSITE" id="PS50110">
    <property type="entry name" value="RESPONSE_REGULATORY"/>
    <property type="match status" value="1"/>
</dbReference>
<dbReference type="InterPro" id="IPR001789">
    <property type="entry name" value="Sig_transdc_resp-reg_receiver"/>
</dbReference>
<protein>
    <submittedName>
        <fullName evidence="3">DNA-binding LytR/AlgR family response regulator</fullName>
    </submittedName>
</protein>
<dbReference type="EMBL" id="JACHCE010000008">
    <property type="protein sequence ID" value="MBB5638476.1"/>
    <property type="molecule type" value="Genomic_DNA"/>
</dbReference>
<dbReference type="GO" id="GO:0000156">
    <property type="term" value="F:phosphorelay response regulator activity"/>
    <property type="evidence" value="ECO:0007669"/>
    <property type="project" value="InterPro"/>
</dbReference>
<keyword evidence="3" id="KW-0238">DNA-binding</keyword>
<organism evidence="3 4">
    <name type="scientific">Pedobacter cryoconitis</name>
    <dbReference type="NCBI Taxonomy" id="188932"/>
    <lineage>
        <taxon>Bacteria</taxon>
        <taxon>Pseudomonadati</taxon>
        <taxon>Bacteroidota</taxon>
        <taxon>Sphingobacteriia</taxon>
        <taxon>Sphingobacteriales</taxon>
        <taxon>Sphingobacteriaceae</taxon>
        <taxon>Pedobacter</taxon>
    </lineage>
</organism>
<reference evidence="3 4" key="1">
    <citation type="submission" date="2020-08" db="EMBL/GenBank/DDBJ databases">
        <title>Genomic Encyclopedia of Type Strains, Phase IV (KMG-V): Genome sequencing to study the core and pangenomes of soil and plant-associated prokaryotes.</title>
        <authorList>
            <person name="Whitman W."/>
        </authorList>
    </citation>
    <scope>NUCLEOTIDE SEQUENCE [LARGE SCALE GENOMIC DNA]</scope>
    <source>
        <strain evidence="3 4">S3M1</strain>
    </source>
</reference>
<accession>A0A7W8ZQR3</accession>
<name>A0A7W8ZQR3_9SPHI</name>
<dbReference type="PANTHER" id="PTHR37299:SF1">
    <property type="entry name" value="STAGE 0 SPORULATION PROTEIN A HOMOLOG"/>
    <property type="match status" value="1"/>
</dbReference>